<dbReference type="EMBL" id="JAFBMS010000002">
    <property type="protein sequence ID" value="KAG9355034.1"/>
    <property type="molecule type" value="Genomic_DNA"/>
</dbReference>
<gene>
    <name evidence="1" type="ORF">JZ751_001747</name>
</gene>
<proteinExistence type="predicted"/>
<sequence>MLNAPARIRYQCGAVRVQILCESCWGAGLPDAKPQSDVNPAVYHASTRAQLRTEINLLSERTYLIRLAFRAPESWTPQQISCLKKRCHSSRIQEKQK</sequence>
<name>A0A8T2PUN7_9TELE</name>
<accession>A0A8T2PUN7</accession>
<comment type="caution">
    <text evidence="1">The sequence shown here is derived from an EMBL/GenBank/DDBJ whole genome shotgun (WGS) entry which is preliminary data.</text>
</comment>
<organism evidence="1 2">
    <name type="scientific">Albula glossodonta</name>
    <name type="common">roundjaw bonefish</name>
    <dbReference type="NCBI Taxonomy" id="121402"/>
    <lineage>
        <taxon>Eukaryota</taxon>
        <taxon>Metazoa</taxon>
        <taxon>Chordata</taxon>
        <taxon>Craniata</taxon>
        <taxon>Vertebrata</taxon>
        <taxon>Euteleostomi</taxon>
        <taxon>Actinopterygii</taxon>
        <taxon>Neopterygii</taxon>
        <taxon>Teleostei</taxon>
        <taxon>Albuliformes</taxon>
        <taxon>Albulidae</taxon>
        <taxon>Albula</taxon>
    </lineage>
</organism>
<reference evidence="1" key="1">
    <citation type="thesis" date="2021" institute="BYU ScholarsArchive" country="Provo, UT, USA">
        <title>Applications of and Algorithms for Genome Assembly and Genomic Analyses with an Emphasis on Marine Teleosts.</title>
        <authorList>
            <person name="Pickett B.D."/>
        </authorList>
    </citation>
    <scope>NUCLEOTIDE SEQUENCE</scope>
    <source>
        <strain evidence="1">HI-2016</strain>
    </source>
</reference>
<dbReference type="AlphaFoldDB" id="A0A8T2PUN7"/>
<keyword evidence="2" id="KW-1185">Reference proteome</keyword>
<evidence type="ECO:0000313" key="2">
    <source>
        <dbReference type="Proteomes" id="UP000824540"/>
    </source>
</evidence>
<evidence type="ECO:0000313" key="1">
    <source>
        <dbReference type="EMBL" id="KAG9355034.1"/>
    </source>
</evidence>
<protein>
    <submittedName>
        <fullName evidence="1">Uncharacterized protein</fullName>
    </submittedName>
</protein>
<dbReference type="Proteomes" id="UP000824540">
    <property type="component" value="Unassembled WGS sequence"/>
</dbReference>